<proteinExistence type="predicted"/>
<keyword evidence="1" id="KW-1133">Transmembrane helix</keyword>
<evidence type="ECO:0000256" key="1">
    <source>
        <dbReference type="SAM" id="Phobius"/>
    </source>
</evidence>
<reference evidence="2 3" key="1">
    <citation type="submission" date="2017-03" db="EMBL/GenBank/DDBJ databases">
        <title>WGS assembly of Porphyra umbilicalis.</title>
        <authorList>
            <person name="Brawley S.H."/>
            <person name="Blouin N.A."/>
            <person name="Ficko-Blean E."/>
            <person name="Wheeler G.L."/>
            <person name="Lohr M."/>
            <person name="Goodson H.V."/>
            <person name="Jenkins J.W."/>
            <person name="Blaby-Haas C.E."/>
            <person name="Helliwell K.E."/>
            <person name="Chan C."/>
            <person name="Marriage T."/>
            <person name="Bhattacharya D."/>
            <person name="Klein A.S."/>
            <person name="Badis Y."/>
            <person name="Brodie J."/>
            <person name="Cao Y."/>
            <person name="Collen J."/>
            <person name="Dittami S.M."/>
            <person name="Gachon C.M."/>
            <person name="Green B.R."/>
            <person name="Karpowicz S."/>
            <person name="Kim J.W."/>
            <person name="Kudahl U."/>
            <person name="Lin S."/>
            <person name="Michel G."/>
            <person name="Mittag M."/>
            <person name="Olson B.J."/>
            <person name="Pangilinan J."/>
            <person name="Peng Y."/>
            <person name="Qiu H."/>
            <person name="Shu S."/>
            <person name="Singer J.T."/>
            <person name="Smith A.G."/>
            <person name="Sprecher B.N."/>
            <person name="Wagner V."/>
            <person name="Wang W."/>
            <person name="Wang Z.-Y."/>
            <person name="Yan J."/>
            <person name="Yarish C."/>
            <person name="Zoeuner-Riek S."/>
            <person name="Zhuang Y."/>
            <person name="Zou Y."/>
            <person name="Lindquist E.A."/>
            <person name="Grimwood J."/>
            <person name="Barry K."/>
            <person name="Rokhsar D.S."/>
            <person name="Schmutz J."/>
            <person name="Stiller J.W."/>
            <person name="Grossman A.R."/>
            <person name="Prochnik S.E."/>
        </authorList>
    </citation>
    <scope>NUCLEOTIDE SEQUENCE [LARGE SCALE GENOMIC DNA]</scope>
    <source>
        <strain evidence="2">4086291</strain>
    </source>
</reference>
<dbReference type="Gene3D" id="2.170.16.10">
    <property type="entry name" value="Hedgehog/Intein (Hint) domain"/>
    <property type="match status" value="1"/>
</dbReference>
<evidence type="ECO:0000313" key="2">
    <source>
        <dbReference type="EMBL" id="OSX78134.1"/>
    </source>
</evidence>
<keyword evidence="1" id="KW-0472">Membrane</keyword>
<keyword evidence="1" id="KW-0812">Transmembrane</keyword>
<gene>
    <name evidence="2" type="ORF">BU14_0120s0017</name>
</gene>
<evidence type="ECO:0000313" key="3">
    <source>
        <dbReference type="Proteomes" id="UP000218209"/>
    </source>
</evidence>
<feature type="transmembrane region" description="Helical" evidence="1">
    <location>
        <begin position="52"/>
        <end position="72"/>
    </location>
</feature>
<name>A0A1X6PBB2_PORUM</name>
<sequence length="109" mass="10912">MAPAAGRNATAAAAAGFVVAVERVTARGLVHPHTLAGDIVVDGVRASGLTTAVPLAVSAALLAPASAAWAVARRNVTRGMLEVHTPWVERLRGAVGWLSVAIGAGEGDL</sequence>
<dbReference type="EMBL" id="KV918820">
    <property type="protein sequence ID" value="OSX78134.1"/>
    <property type="molecule type" value="Genomic_DNA"/>
</dbReference>
<accession>A0A1X6PBB2</accession>
<dbReference type="AlphaFoldDB" id="A0A1X6PBB2"/>
<dbReference type="Proteomes" id="UP000218209">
    <property type="component" value="Unassembled WGS sequence"/>
</dbReference>
<organism evidence="2 3">
    <name type="scientific">Porphyra umbilicalis</name>
    <name type="common">Purple laver</name>
    <name type="synonym">Red alga</name>
    <dbReference type="NCBI Taxonomy" id="2786"/>
    <lineage>
        <taxon>Eukaryota</taxon>
        <taxon>Rhodophyta</taxon>
        <taxon>Bangiophyceae</taxon>
        <taxon>Bangiales</taxon>
        <taxon>Bangiaceae</taxon>
        <taxon>Porphyra</taxon>
    </lineage>
</organism>
<keyword evidence="3" id="KW-1185">Reference proteome</keyword>
<protein>
    <submittedName>
        <fullName evidence="2">Uncharacterized protein</fullName>
    </submittedName>
</protein>